<reference evidence="5 6" key="1">
    <citation type="submission" date="2017-07" db="EMBL/GenBank/DDBJ databases">
        <title>The new phylogeny of genus Mycobacterium.</title>
        <authorList>
            <person name="Tortoli E."/>
            <person name="Trovato A."/>
            <person name="Cirillo D.M."/>
        </authorList>
    </citation>
    <scope>NUCLEOTIDE SEQUENCE [LARGE SCALE GENOMIC DNA]</scope>
    <source>
        <strain evidence="5 6">ATCC 33027</strain>
    </source>
</reference>
<dbReference type="Proteomes" id="UP000216063">
    <property type="component" value="Unassembled WGS sequence"/>
</dbReference>
<dbReference type="EC" id="2.1.1.163" evidence="4"/>
<dbReference type="HAMAP" id="MF_01813">
    <property type="entry name" value="MenG_UbiE_methyltr"/>
    <property type="match status" value="1"/>
</dbReference>
<dbReference type="SUPFAM" id="SSF53335">
    <property type="entry name" value="S-adenosyl-L-methionine-dependent methyltransferases"/>
    <property type="match status" value="1"/>
</dbReference>
<keyword evidence="6" id="KW-1185">Reference proteome</keyword>
<gene>
    <name evidence="4" type="primary">menG</name>
    <name evidence="5" type="ORF">CG716_22415</name>
</gene>
<evidence type="ECO:0000256" key="3">
    <source>
        <dbReference type="ARBA" id="ARBA00022691"/>
    </source>
</evidence>
<keyword evidence="2 4" id="KW-0808">Transferase</keyword>
<comment type="function">
    <text evidence="4">Methyltransferase required for the conversion of demethylmenaquinol (DMKH2) to menaquinol (MKH2).</text>
</comment>
<dbReference type="GO" id="GO:0009234">
    <property type="term" value="P:menaquinone biosynthetic process"/>
    <property type="evidence" value="ECO:0007669"/>
    <property type="project" value="UniProtKB-UniRule"/>
</dbReference>
<feature type="binding site" evidence="4">
    <location>
        <begin position="147"/>
        <end position="148"/>
    </location>
    <ligand>
        <name>S-adenosyl-L-methionine</name>
        <dbReference type="ChEBI" id="CHEBI:59789"/>
    </ligand>
</feature>
<name>A0A255DAB4_9MYCO</name>
<evidence type="ECO:0000313" key="5">
    <source>
        <dbReference type="EMBL" id="OYN76369.1"/>
    </source>
</evidence>
<dbReference type="Gene3D" id="3.40.50.150">
    <property type="entry name" value="Vaccinia Virus protein VP39"/>
    <property type="match status" value="1"/>
</dbReference>
<dbReference type="Pfam" id="PF01209">
    <property type="entry name" value="Ubie_methyltran"/>
    <property type="match status" value="1"/>
</dbReference>
<comment type="caution">
    <text evidence="4">Lacks conserved residue(s) required for the propagation of feature annotation.</text>
</comment>
<comment type="pathway">
    <text evidence="4">Quinol/quinone metabolism; menaquinone biosynthesis; menaquinol from 1,4-dihydroxy-2-naphthoate: step 2/2.</text>
</comment>
<evidence type="ECO:0000256" key="4">
    <source>
        <dbReference type="HAMAP-Rule" id="MF_01813"/>
    </source>
</evidence>
<feature type="binding site" evidence="4">
    <location>
        <position position="103"/>
    </location>
    <ligand>
        <name>S-adenosyl-L-methionine</name>
        <dbReference type="ChEBI" id="CHEBI:59789"/>
    </ligand>
</feature>
<evidence type="ECO:0000256" key="1">
    <source>
        <dbReference type="ARBA" id="ARBA00022603"/>
    </source>
</evidence>
<dbReference type="InterPro" id="IPR004033">
    <property type="entry name" value="UbiE/COQ5_MeTrFase"/>
</dbReference>
<dbReference type="CDD" id="cd02440">
    <property type="entry name" value="AdoMet_MTases"/>
    <property type="match status" value="1"/>
</dbReference>
<dbReference type="AlphaFoldDB" id="A0A255DAB4"/>
<feature type="binding site" evidence="4">
    <location>
        <position position="124"/>
    </location>
    <ligand>
        <name>S-adenosyl-L-methionine</name>
        <dbReference type="ChEBI" id="CHEBI:59789"/>
    </ligand>
</feature>
<dbReference type="EMBL" id="NOZR01000022">
    <property type="protein sequence ID" value="OYN76369.1"/>
    <property type="molecule type" value="Genomic_DNA"/>
</dbReference>
<organism evidence="5 6">
    <name type="scientific">Mycolicibacterium sphagni</name>
    <dbReference type="NCBI Taxonomy" id="1786"/>
    <lineage>
        <taxon>Bacteria</taxon>
        <taxon>Bacillati</taxon>
        <taxon>Actinomycetota</taxon>
        <taxon>Actinomycetes</taxon>
        <taxon>Mycobacteriales</taxon>
        <taxon>Mycobacteriaceae</taxon>
        <taxon>Mycolicibacterium</taxon>
    </lineage>
</organism>
<accession>A0A255DAB4</accession>
<dbReference type="NCBIfam" id="NF001244">
    <property type="entry name" value="PRK00216.1-5"/>
    <property type="match status" value="1"/>
</dbReference>
<dbReference type="InterPro" id="IPR029063">
    <property type="entry name" value="SAM-dependent_MTases_sf"/>
</dbReference>
<evidence type="ECO:0000313" key="6">
    <source>
        <dbReference type="Proteomes" id="UP000216063"/>
    </source>
</evidence>
<comment type="similarity">
    <text evidence="4">Belongs to the class I-like SAM-binding methyltransferase superfamily. MenG/UbiE family.</text>
</comment>
<dbReference type="NCBIfam" id="TIGR01934">
    <property type="entry name" value="MenG_MenH_UbiE"/>
    <property type="match status" value="1"/>
</dbReference>
<dbReference type="GO" id="GO:0043770">
    <property type="term" value="F:demethylmenaquinone methyltransferase activity"/>
    <property type="evidence" value="ECO:0007669"/>
    <property type="project" value="UniProtKB-UniRule"/>
</dbReference>
<evidence type="ECO:0000256" key="2">
    <source>
        <dbReference type="ARBA" id="ARBA00022679"/>
    </source>
</evidence>
<dbReference type="OrthoDB" id="9808140at2"/>
<dbReference type="PROSITE" id="PS01184">
    <property type="entry name" value="UBIE_2"/>
    <property type="match status" value="1"/>
</dbReference>
<protein>
    <recommendedName>
        <fullName evidence="4">Demethylmenaquinone methyltransferase</fullName>
        <ecNumber evidence="4">2.1.1.163</ecNumber>
    </recommendedName>
</protein>
<dbReference type="PANTHER" id="PTHR43591:SF24">
    <property type="entry name" value="2-METHOXY-6-POLYPRENYL-1,4-BENZOQUINOL METHYLASE, MITOCHONDRIAL"/>
    <property type="match status" value="1"/>
</dbReference>
<dbReference type="GO" id="GO:0032259">
    <property type="term" value="P:methylation"/>
    <property type="evidence" value="ECO:0007669"/>
    <property type="project" value="UniProtKB-KW"/>
</dbReference>
<keyword evidence="1 4" id="KW-0489">Methyltransferase</keyword>
<proteinExistence type="inferred from homology"/>
<keyword evidence="3 4" id="KW-0949">S-adenosyl-L-methionine</keyword>
<comment type="caution">
    <text evidence="5">The sequence shown here is derived from an EMBL/GenBank/DDBJ whole genome shotgun (WGS) entry which is preliminary data.</text>
</comment>
<dbReference type="InterPro" id="IPR023576">
    <property type="entry name" value="UbiE/COQ5_MeTrFase_CS"/>
</dbReference>
<comment type="catalytic activity">
    <reaction evidence="4">
        <text>a 2-demethylmenaquinol + S-adenosyl-L-methionine = a menaquinol + S-adenosyl-L-homocysteine + H(+)</text>
        <dbReference type="Rhea" id="RHEA:42640"/>
        <dbReference type="Rhea" id="RHEA-COMP:9539"/>
        <dbReference type="Rhea" id="RHEA-COMP:9563"/>
        <dbReference type="ChEBI" id="CHEBI:15378"/>
        <dbReference type="ChEBI" id="CHEBI:18151"/>
        <dbReference type="ChEBI" id="CHEBI:55437"/>
        <dbReference type="ChEBI" id="CHEBI:57856"/>
        <dbReference type="ChEBI" id="CHEBI:59789"/>
        <dbReference type="EC" id="2.1.1.163"/>
    </reaction>
</comment>
<keyword evidence="4" id="KW-0474">Menaquinone biosynthesis</keyword>
<sequence>MEGQTRDTGMRGMSRTTAASTFGKALIAPITVVHRGVMVNRRWNGSDEAKSGYVNELFSALAPRYDAMTDVWTFGLHRLWKRQAMELCPPKPGERVLDVASGTGDLAFAEAAAVGPGGQVVGVDACAAMLDVARRRGRGPVEFQEGDATDLQFPDETFDVVTIGYGLRNVADRPKALREFHRVLRPGGRLMVLDFSTPTSKPLKGLHDFFYFGAMPKVGRVVAWHRDAHHYTADSIRTWLSRDELRAMMREAGFADARYVSLTTGFSTVHLGSRAD</sequence>
<dbReference type="PANTHER" id="PTHR43591">
    <property type="entry name" value="METHYLTRANSFERASE"/>
    <property type="match status" value="1"/>
</dbReference>
<dbReference type="UniPathway" id="UPA00079">
    <property type="reaction ID" value="UER00169"/>
</dbReference>
<dbReference type="PROSITE" id="PS51608">
    <property type="entry name" value="SAM_MT_UBIE"/>
    <property type="match status" value="1"/>
</dbReference>